<dbReference type="Gene3D" id="3.40.710.10">
    <property type="entry name" value="DD-peptidase/beta-lactamase superfamily"/>
    <property type="match status" value="1"/>
</dbReference>
<name>A0ABV5MRW7_9ACTN</name>
<dbReference type="SUPFAM" id="SSF56601">
    <property type="entry name" value="beta-lactamase/transpeptidase-like"/>
    <property type="match status" value="1"/>
</dbReference>
<keyword evidence="1 3" id="KW-0378">Hydrolase</keyword>
<evidence type="ECO:0000313" key="4">
    <source>
        <dbReference type="Proteomes" id="UP001589608"/>
    </source>
</evidence>
<sequence>MTDRPYDAALRWISAAVDDGRLDRGVFGVATSGGTVLLEPFGRGTSADEHFAVFSVTKPVVGLIALRLVEQGLLSLRQPLREVLPGFGPGRTDEVTLRHLLTHTSGVLDGKVDPPGGLRQALIDAPAVFRAGTAVQYSSLAFEGIAAMIEHASGRTVDEHLAELPGGDAMTFDPGCPAVAVTEIDRFVADSASFRRTRHPGAGLLARADGLLRLGSSLLRGDGAAVHPVTLAAMTTPQSTGLPILSADPMFAEQDWGLTWTLRDRSTTLLERRVYGHGGWSGCQWWLYPDHDACVVLLVNNLYPGVPGVQLDNLLNAFTTGLPMRQ</sequence>
<protein>
    <submittedName>
        <fullName evidence="3">Serine hydrolase domain-containing protein</fullName>
        <ecNumber evidence="3">3.-.-.-</ecNumber>
    </submittedName>
</protein>
<dbReference type="PANTHER" id="PTHR43283">
    <property type="entry name" value="BETA-LACTAMASE-RELATED"/>
    <property type="match status" value="1"/>
</dbReference>
<organism evidence="3 4">
    <name type="scientific">Dactylosporangium vinaceum</name>
    <dbReference type="NCBI Taxonomy" id="53362"/>
    <lineage>
        <taxon>Bacteria</taxon>
        <taxon>Bacillati</taxon>
        <taxon>Actinomycetota</taxon>
        <taxon>Actinomycetes</taxon>
        <taxon>Micromonosporales</taxon>
        <taxon>Micromonosporaceae</taxon>
        <taxon>Dactylosporangium</taxon>
    </lineage>
</organism>
<accession>A0ABV5MRW7</accession>
<gene>
    <name evidence="3" type="ORF">ACFFTR_51900</name>
</gene>
<feature type="domain" description="Beta-lactamase-related" evidence="2">
    <location>
        <begin position="12"/>
        <end position="308"/>
    </location>
</feature>
<evidence type="ECO:0000256" key="1">
    <source>
        <dbReference type="ARBA" id="ARBA00022801"/>
    </source>
</evidence>
<dbReference type="PANTHER" id="PTHR43283:SF11">
    <property type="entry name" value="BETA-LACTAMASE-RELATED DOMAIN-CONTAINING PROTEIN"/>
    <property type="match status" value="1"/>
</dbReference>
<dbReference type="InterPro" id="IPR050789">
    <property type="entry name" value="Diverse_Enzym_Activities"/>
</dbReference>
<dbReference type="InterPro" id="IPR012338">
    <property type="entry name" value="Beta-lactam/transpept-like"/>
</dbReference>
<dbReference type="InterPro" id="IPR001466">
    <property type="entry name" value="Beta-lactam-related"/>
</dbReference>
<keyword evidence="4" id="KW-1185">Reference proteome</keyword>
<reference evidence="3 4" key="1">
    <citation type="submission" date="2024-09" db="EMBL/GenBank/DDBJ databases">
        <authorList>
            <person name="Sun Q."/>
            <person name="Mori K."/>
        </authorList>
    </citation>
    <scope>NUCLEOTIDE SEQUENCE [LARGE SCALE GENOMIC DNA]</scope>
    <source>
        <strain evidence="3 4">JCM 3307</strain>
    </source>
</reference>
<dbReference type="EC" id="3.-.-.-" evidence="3"/>
<dbReference type="GO" id="GO:0016787">
    <property type="term" value="F:hydrolase activity"/>
    <property type="evidence" value="ECO:0007669"/>
    <property type="project" value="UniProtKB-KW"/>
</dbReference>
<proteinExistence type="predicted"/>
<evidence type="ECO:0000259" key="2">
    <source>
        <dbReference type="Pfam" id="PF00144"/>
    </source>
</evidence>
<dbReference type="RefSeq" id="WP_223104157.1">
    <property type="nucleotide sequence ID" value="NZ_CP061913.1"/>
</dbReference>
<dbReference type="Proteomes" id="UP001589608">
    <property type="component" value="Unassembled WGS sequence"/>
</dbReference>
<comment type="caution">
    <text evidence="3">The sequence shown here is derived from an EMBL/GenBank/DDBJ whole genome shotgun (WGS) entry which is preliminary data.</text>
</comment>
<dbReference type="EMBL" id="JBHMCA010000090">
    <property type="protein sequence ID" value="MFB9451619.1"/>
    <property type="molecule type" value="Genomic_DNA"/>
</dbReference>
<evidence type="ECO:0000313" key="3">
    <source>
        <dbReference type="EMBL" id="MFB9451619.1"/>
    </source>
</evidence>
<dbReference type="Pfam" id="PF00144">
    <property type="entry name" value="Beta-lactamase"/>
    <property type="match status" value="1"/>
</dbReference>